<accession>U5N9R9</accession>
<dbReference type="GO" id="GO:0008168">
    <property type="term" value="F:methyltransferase activity"/>
    <property type="evidence" value="ECO:0007669"/>
    <property type="project" value="UniProtKB-KW"/>
</dbReference>
<proteinExistence type="predicted"/>
<dbReference type="Proteomes" id="UP000017184">
    <property type="component" value="Chromosome"/>
</dbReference>
<dbReference type="GO" id="GO:0032259">
    <property type="term" value="P:methylation"/>
    <property type="evidence" value="ECO:0007669"/>
    <property type="project" value="UniProtKB-KW"/>
</dbReference>
<dbReference type="Gene3D" id="3.40.50.150">
    <property type="entry name" value="Vaccinia Virus protein VP39"/>
    <property type="match status" value="1"/>
</dbReference>
<evidence type="ECO:0000259" key="1">
    <source>
        <dbReference type="Pfam" id="PF05050"/>
    </source>
</evidence>
<dbReference type="SUPFAM" id="SSF53335">
    <property type="entry name" value="S-adenosyl-L-methionine-dependent methyltransferases"/>
    <property type="match status" value="1"/>
</dbReference>
<dbReference type="OrthoDB" id="9810122at2"/>
<dbReference type="GO" id="GO:0006888">
    <property type="term" value="P:endoplasmic reticulum to Golgi vesicle-mediated transport"/>
    <property type="evidence" value="ECO:0007669"/>
    <property type="project" value="TreeGrafter"/>
</dbReference>
<protein>
    <submittedName>
        <fullName evidence="2">Methyltransferase FkbM</fullName>
    </submittedName>
</protein>
<dbReference type="RefSeq" id="WP_022775170.1">
    <property type="nucleotide sequence ID" value="NC_022576.1"/>
</dbReference>
<name>U5N9R9_9BURK</name>
<sequence>MKSFDLTIIEIIHHILKEHPQLAPTVQAMANTAVDNLHLSIKYHGLSALDEKLEQWLNYNNGFFVEIGANNGIDQSNTLYYEKHRNWRGILIEPVPHNYLHCRKVRSSENTFFCNACTAFDYKEKFVEMVYSNLMSTTVGLESDIADPMAHALEGKRFLYPTDENCTFGAVAVPMETLLRQANAPALMDLLSLDVEGAEIEVLKGIDHAAHRFKYLCIESRSPEKLQQYLGGIGYQFVSQLTGIDFLYSNAQ</sequence>
<keyword evidence="3" id="KW-1185">Reference proteome</keyword>
<gene>
    <name evidence="2" type="ORF">Cenrod_2081</name>
</gene>
<evidence type="ECO:0000313" key="2">
    <source>
        <dbReference type="EMBL" id="AGX88152.1"/>
    </source>
</evidence>
<keyword evidence="2" id="KW-0808">Transferase</keyword>
<dbReference type="KEGG" id="cbx:Cenrod_2081"/>
<dbReference type="InterPro" id="IPR029063">
    <property type="entry name" value="SAM-dependent_MTases_sf"/>
</dbReference>
<dbReference type="NCBIfam" id="TIGR01444">
    <property type="entry name" value="fkbM_fam"/>
    <property type="match status" value="1"/>
</dbReference>
<reference evidence="2 3" key="1">
    <citation type="journal article" date="2013" name="Genome Biol.">
        <title>Genomic analysis reveals key aspects of prokaryotic symbiosis in the phototrophic consortium "Chlorochromatium aggregatum".</title>
        <authorList>
            <person name="Liu Z."/>
            <person name="Muller J."/>
            <person name="Li T."/>
            <person name="Alvey R.M."/>
            <person name="Vogl K."/>
            <person name="Frigaard N.U."/>
            <person name="Rockwell N.C."/>
            <person name="Boyd E.S."/>
            <person name="Tomsho L.P."/>
            <person name="Schuster S.C."/>
            <person name="Henke P."/>
            <person name="Rohde M."/>
            <person name="Overmann J."/>
            <person name="Bryant D.A."/>
        </authorList>
    </citation>
    <scope>NUCLEOTIDE SEQUENCE [LARGE SCALE GENOMIC DNA]</scope>
    <source>
        <strain evidence="2">CR</strain>
    </source>
</reference>
<keyword evidence="2" id="KW-0489">Methyltransferase</keyword>
<dbReference type="STRING" id="946483.Cenrod_2081"/>
<dbReference type="eggNOG" id="COG2244">
    <property type="taxonomic scope" value="Bacteria"/>
</dbReference>
<dbReference type="GO" id="GO:0005886">
    <property type="term" value="C:plasma membrane"/>
    <property type="evidence" value="ECO:0007669"/>
    <property type="project" value="TreeGrafter"/>
</dbReference>
<dbReference type="EMBL" id="CP004885">
    <property type="protein sequence ID" value="AGX88152.1"/>
    <property type="molecule type" value="Genomic_DNA"/>
</dbReference>
<dbReference type="AlphaFoldDB" id="U5N9R9"/>
<dbReference type="GO" id="GO:0005737">
    <property type="term" value="C:cytoplasm"/>
    <property type="evidence" value="ECO:0007669"/>
    <property type="project" value="GOC"/>
</dbReference>
<organism evidence="2 3">
    <name type="scientific">Candidatus Symbiobacter mobilis CR</name>
    <dbReference type="NCBI Taxonomy" id="946483"/>
    <lineage>
        <taxon>Bacteria</taxon>
        <taxon>Pseudomonadati</taxon>
        <taxon>Pseudomonadota</taxon>
        <taxon>Betaproteobacteria</taxon>
        <taxon>Burkholderiales</taxon>
        <taxon>Comamonadaceae</taxon>
    </lineage>
</organism>
<dbReference type="PATRIC" id="fig|946483.4.peg.2097"/>
<dbReference type="InterPro" id="IPR053202">
    <property type="entry name" value="EGF_Rcpt_Signaling_Reg"/>
</dbReference>
<evidence type="ECO:0000313" key="3">
    <source>
        <dbReference type="Proteomes" id="UP000017184"/>
    </source>
</evidence>
<feature type="domain" description="Methyltransferase FkbM" evidence="1">
    <location>
        <begin position="66"/>
        <end position="224"/>
    </location>
</feature>
<dbReference type="GO" id="GO:0016197">
    <property type="term" value="P:endosomal transport"/>
    <property type="evidence" value="ECO:0007669"/>
    <property type="project" value="TreeGrafter"/>
</dbReference>
<dbReference type="Pfam" id="PF05050">
    <property type="entry name" value="Methyltransf_21"/>
    <property type="match status" value="1"/>
</dbReference>
<dbReference type="InterPro" id="IPR006342">
    <property type="entry name" value="FkbM_mtfrase"/>
</dbReference>
<dbReference type="PANTHER" id="PTHR34009">
    <property type="entry name" value="PROTEIN STAR"/>
    <property type="match status" value="1"/>
</dbReference>
<dbReference type="HOGENOM" id="CLU_049570_2_0_4"/>
<dbReference type="PANTHER" id="PTHR34009:SF2">
    <property type="entry name" value="PROTEIN STAR"/>
    <property type="match status" value="1"/>
</dbReference>